<evidence type="ECO:0000256" key="3">
    <source>
        <dbReference type="ARBA" id="ARBA00022833"/>
    </source>
</evidence>
<dbReference type="InterPro" id="IPR002893">
    <property type="entry name" value="Znf_MYND"/>
</dbReference>
<dbReference type="GO" id="GO:0000981">
    <property type="term" value="F:DNA-binding transcription factor activity, RNA polymerase II-specific"/>
    <property type="evidence" value="ECO:0007669"/>
    <property type="project" value="TreeGrafter"/>
</dbReference>
<dbReference type="EMBL" id="ML976744">
    <property type="protein sequence ID" value="KAF1966542.1"/>
    <property type="molecule type" value="Genomic_DNA"/>
</dbReference>
<reference evidence="7" key="1">
    <citation type="journal article" date="2020" name="Stud. Mycol.">
        <title>101 Dothideomycetes genomes: a test case for predicting lifestyles and emergence of pathogens.</title>
        <authorList>
            <person name="Haridas S."/>
            <person name="Albert R."/>
            <person name="Binder M."/>
            <person name="Bloem J."/>
            <person name="Labutti K."/>
            <person name="Salamov A."/>
            <person name="Andreopoulos B."/>
            <person name="Baker S."/>
            <person name="Barry K."/>
            <person name="Bills G."/>
            <person name="Bluhm B."/>
            <person name="Cannon C."/>
            <person name="Castanera R."/>
            <person name="Culley D."/>
            <person name="Daum C."/>
            <person name="Ezra D."/>
            <person name="Gonzalez J."/>
            <person name="Henrissat B."/>
            <person name="Kuo A."/>
            <person name="Liang C."/>
            <person name="Lipzen A."/>
            <person name="Lutzoni F."/>
            <person name="Magnuson J."/>
            <person name="Mondo S."/>
            <person name="Nolan M."/>
            <person name="Ohm R."/>
            <person name="Pangilinan J."/>
            <person name="Park H.-J."/>
            <person name="Ramirez L."/>
            <person name="Alfaro M."/>
            <person name="Sun H."/>
            <person name="Tritt A."/>
            <person name="Yoshinaga Y."/>
            <person name="Zwiers L.-H."/>
            <person name="Turgeon B."/>
            <person name="Goodwin S."/>
            <person name="Spatafora J."/>
            <person name="Crous P."/>
            <person name="Grigoriev I."/>
        </authorList>
    </citation>
    <scope>NUCLEOTIDE SEQUENCE</scope>
    <source>
        <strain evidence="7">CBS 107.79</strain>
    </source>
</reference>
<evidence type="ECO:0000259" key="6">
    <source>
        <dbReference type="PROSITE" id="PS50865"/>
    </source>
</evidence>
<feature type="compositionally biased region" description="Basic and acidic residues" evidence="5">
    <location>
        <begin position="29"/>
        <end position="48"/>
    </location>
</feature>
<protein>
    <recommendedName>
        <fullName evidence="6">MYND-type domain-containing protein</fullName>
    </recommendedName>
</protein>
<dbReference type="SUPFAM" id="SSF144232">
    <property type="entry name" value="HIT/MYND zinc finger-like"/>
    <property type="match status" value="1"/>
</dbReference>
<evidence type="ECO:0000256" key="1">
    <source>
        <dbReference type="ARBA" id="ARBA00022723"/>
    </source>
</evidence>
<keyword evidence="2 4" id="KW-0863">Zinc-finger</keyword>
<name>A0A6A5URZ6_9PLEO</name>
<dbReference type="OrthoDB" id="432970at2759"/>
<organism evidence="7 8">
    <name type="scientific">Bimuria novae-zelandiae CBS 107.79</name>
    <dbReference type="NCBI Taxonomy" id="1447943"/>
    <lineage>
        <taxon>Eukaryota</taxon>
        <taxon>Fungi</taxon>
        <taxon>Dikarya</taxon>
        <taxon>Ascomycota</taxon>
        <taxon>Pezizomycotina</taxon>
        <taxon>Dothideomycetes</taxon>
        <taxon>Pleosporomycetidae</taxon>
        <taxon>Pleosporales</taxon>
        <taxon>Massarineae</taxon>
        <taxon>Didymosphaeriaceae</taxon>
        <taxon>Bimuria</taxon>
    </lineage>
</organism>
<gene>
    <name evidence="7" type="ORF">BU23DRAFT_560119</name>
</gene>
<keyword evidence="8" id="KW-1185">Reference proteome</keyword>
<dbReference type="GO" id="GO:0008270">
    <property type="term" value="F:zinc ion binding"/>
    <property type="evidence" value="ECO:0007669"/>
    <property type="project" value="UniProtKB-KW"/>
</dbReference>
<dbReference type="Proteomes" id="UP000800036">
    <property type="component" value="Unassembled WGS sequence"/>
</dbReference>
<keyword evidence="3" id="KW-0862">Zinc</keyword>
<dbReference type="InterPro" id="IPR024119">
    <property type="entry name" value="TF_DEAF-1"/>
</dbReference>
<dbReference type="AlphaFoldDB" id="A0A6A5URZ6"/>
<evidence type="ECO:0000313" key="7">
    <source>
        <dbReference type="EMBL" id="KAF1966542.1"/>
    </source>
</evidence>
<keyword evidence="1" id="KW-0479">Metal-binding</keyword>
<evidence type="ECO:0000313" key="8">
    <source>
        <dbReference type="Proteomes" id="UP000800036"/>
    </source>
</evidence>
<dbReference type="Pfam" id="PF01753">
    <property type="entry name" value="zf-MYND"/>
    <property type="match status" value="1"/>
</dbReference>
<dbReference type="PROSITE" id="PS50865">
    <property type="entry name" value="ZF_MYND_2"/>
    <property type="match status" value="1"/>
</dbReference>
<proteinExistence type="predicted"/>
<evidence type="ECO:0000256" key="4">
    <source>
        <dbReference type="PROSITE-ProRule" id="PRU00134"/>
    </source>
</evidence>
<feature type="domain" description="MYND-type" evidence="6">
    <location>
        <begin position="101"/>
        <end position="142"/>
    </location>
</feature>
<evidence type="ECO:0000256" key="2">
    <source>
        <dbReference type="ARBA" id="ARBA00022771"/>
    </source>
</evidence>
<dbReference type="PANTHER" id="PTHR10237">
    <property type="entry name" value="DEFORMED EPIDERMAL AUTOREGULATORY FACTOR 1 HOMOLOG SUPPRESSIN"/>
    <property type="match status" value="1"/>
</dbReference>
<accession>A0A6A5URZ6</accession>
<dbReference type="Gene3D" id="6.10.140.2220">
    <property type="match status" value="1"/>
</dbReference>
<feature type="region of interest" description="Disordered" evidence="5">
    <location>
        <begin position="29"/>
        <end position="55"/>
    </location>
</feature>
<dbReference type="PROSITE" id="PS01360">
    <property type="entry name" value="ZF_MYND_1"/>
    <property type="match status" value="1"/>
</dbReference>
<evidence type="ECO:0000256" key="5">
    <source>
        <dbReference type="SAM" id="MobiDB-lite"/>
    </source>
</evidence>
<feature type="region of interest" description="Disordered" evidence="5">
    <location>
        <begin position="146"/>
        <end position="174"/>
    </location>
</feature>
<dbReference type="GO" id="GO:0005634">
    <property type="term" value="C:nucleus"/>
    <property type="evidence" value="ECO:0007669"/>
    <property type="project" value="TreeGrafter"/>
</dbReference>
<sequence length="174" mass="18588">MPPRSVCLNVFTTSLGHGSVKKEAEVVVKEMESKSDGTAEERKRHDSLQEDSLSTTSFTHSFASRTNASPVNATTIDVAALPADATGAADPFFSTTLPTTCSTCTRPPPSGHSLLRCSRCKRAYYCSRTCQKQAWKGHKADCDPVSAPSPSSVLETPDVSVPGSPAMATDEHHF</sequence>
<dbReference type="PANTHER" id="PTHR10237:SF14">
    <property type="entry name" value="MYND-TYPE DOMAIN-CONTAINING PROTEIN"/>
    <property type="match status" value="1"/>
</dbReference>